<dbReference type="PIRSF" id="PIRSF001430">
    <property type="entry name" value="tRNA_psdUrid_synth"/>
    <property type="match status" value="1"/>
</dbReference>
<organism evidence="7 8">
    <name type="scientific">Noviherbaspirillum aridicola</name>
    <dbReference type="NCBI Taxonomy" id="2849687"/>
    <lineage>
        <taxon>Bacteria</taxon>
        <taxon>Pseudomonadati</taxon>
        <taxon>Pseudomonadota</taxon>
        <taxon>Betaproteobacteria</taxon>
        <taxon>Burkholderiales</taxon>
        <taxon>Oxalobacteraceae</taxon>
        <taxon>Noviherbaspirillum</taxon>
    </lineage>
</organism>
<feature type="binding site" evidence="4">
    <location>
        <position position="106"/>
    </location>
    <ligand>
        <name>substrate</name>
    </ligand>
</feature>
<dbReference type="InterPro" id="IPR020095">
    <property type="entry name" value="PsdUridine_synth_TruA_C"/>
</dbReference>
<comment type="subunit">
    <text evidence="4">Homodimer.</text>
</comment>
<proteinExistence type="inferred from homology"/>
<keyword evidence="3 4" id="KW-0413">Isomerase</keyword>
<dbReference type="PANTHER" id="PTHR11142:SF0">
    <property type="entry name" value="TRNA PSEUDOURIDINE SYNTHASE-LIKE 1"/>
    <property type="match status" value="1"/>
</dbReference>
<dbReference type="Gene3D" id="3.30.70.660">
    <property type="entry name" value="Pseudouridine synthase I, catalytic domain, C-terminal subdomain"/>
    <property type="match status" value="1"/>
</dbReference>
<dbReference type="CDD" id="cd02570">
    <property type="entry name" value="PseudoU_synth_EcTruA"/>
    <property type="match status" value="1"/>
</dbReference>
<dbReference type="Pfam" id="PF01416">
    <property type="entry name" value="PseudoU_synth_1"/>
    <property type="match status" value="2"/>
</dbReference>
<evidence type="ECO:0000256" key="2">
    <source>
        <dbReference type="ARBA" id="ARBA00022694"/>
    </source>
</evidence>
<comment type="caution">
    <text evidence="4">Lacks conserved residue(s) required for the propagation of feature annotation.</text>
</comment>
<dbReference type="SUPFAM" id="SSF55120">
    <property type="entry name" value="Pseudouridine synthase"/>
    <property type="match status" value="1"/>
</dbReference>
<evidence type="ECO:0000259" key="6">
    <source>
        <dbReference type="Pfam" id="PF01416"/>
    </source>
</evidence>
<evidence type="ECO:0000313" key="8">
    <source>
        <dbReference type="Proteomes" id="UP000887222"/>
    </source>
</evidence>
<keyword evidence="2 4" id="KW-0819">tRNA processing</keyword>
<comment type="caution">
    <text evidence="7">The sequence shown here is derived from an EMBL/GenBank/DDBJ whole genome shotgun (WGS) entry which is preliminary data.</text>
</comment>
<name>A0ABQ4Q5D5_9BURK</name>
<evidence type="ECO:0000313" key="7">
    <source>
        <dbReference type="EMBL" id="GIZ52410.1"/>
    </source>
</evidence>
<evidence type="ECO:0000256" key="5">
    <source>
        <dbReference type="RuleBase" id="RU003792"/>
    </source>
</evidence>
<dbReference type="Gene3D" id="3.30.70.580">
    <property type="entry name" value="Pseudouridine synthase I, catalytic domain, N-terminal subdomain"/>
    <property type="match status" value="1"/>
</dbReference>
<dbReference type="InterPro" id="IPR001406">
    <property type="entry name" value="PsdUridine_synth_TruA"/>
</dbReference>
<feature type="domain" description="Pseudouridine synthase I TruA alpha/beta" evidence="6">
    <location>
        <begin position="2"/>
        <end position="89"/>
    </location>
</feature>
<dbReference type="InterPro" id="IPR020103">
    <property type="entry name" value="PsdUridine_synth_cat_dom_sf"/>
</dbReference>
<reference evidence="7 8" key="1">
    <citation type="journal article" date="2022" name="Int. J. Syst. Evol. Microbiol.">
        <title>Noviherbaspirillum aridicola sp. nov., isolated from an arid soil in Pakistan.</title>
        <authorList>
            <person name="Khan I.U."/>
            <person name="Saqib M."/>
            <person name="Amin A."/>
            <person name="Hussain F."/>
            <person name="Li L."/>
            <person name="Liu Y.H."/>
            <person name="Fang B.Z."/>
            <person name="Ahmed I."/>
            <person name="Li W.J."/>
        </authorList>
    </citation>
    <scope>NUCLEOTIDE SEQUENCE [LARGE SCALE GENOMIC DNA]</scope>
    <source>
        <strain evidence="7 8">NCCP-691</strain>
    </source>
</reference>
<comment type="catalytic activity">
    <reaction evidence="4 5">
        <text>uridine(38/39/40) in tRNA = pseudouridine(38/39/40) in tRNA</text>
        <dbReference type="Rhea" id="RHEA:22376"/>
        <dbReference type="Rhea" id="RHEA-COMP:10085"/>
        <dbReference type="Rhea" id="RHEA-COMP:10087"/>
        <dbReference type="ChEBI" id="CHEBI:65314"/>
        <dbReference type="ChEBI" id="CHEBI:65315"/>
        <dbReference type="EC" id="5.4.99.12"/>
    </reaction>
</comment>
<comment type="function">
    <text evidence="4">Formation of pseudouridine at positions 38, 39 and 40 in the anticodon stem and loop of transfer RNAs.</text>
</comment>
<dbReference type="EC" id="5.4.99.12" evidence="4"/>
<dbReference type="InterPro" id="IPR020094">
    <property type="entry name" value="TruA/RsuA/RluB/E/F_N"/>
</dbReference>
<accession>A0ABQ4Q5D5</accession>
<evidence type="ECO:0000256" key="4">
    <source>
        <dbReference type="HAMAP-Rule" id="MF_00171"/>
    </source>
</evidence>
<dbReference type="InterPro" id="IPR020097">
    <property type="entry name" value="PsdUridine_synth_TruA_a/b_dom"/>
</dbReference>
<comment type="similarity">
    <text evidence="1 4 5">Belongs to the tRNA pseudouridine synthase TruA family.</text>
</comment>
<dbReference type="PANTHER" id="PTHR11142">
    <property type="entry name" value="PSEUDOURIDYLATE SYNTHASE"/>
    <property type="match status" value="1"/>
</dbReference>
<dbReference type="Proteomes" id="UP000887222">
    <property type="component" value="Unassembled WGS sequence"/>
</dbReference>
<feature type="domain" description="Pseudouridine synthase I TruA alpha/beta" evidence="6">
    <location>
        <begin position="139"/>
        <end position="240"/>
    </location>
</feature>
<dbReference type="NCBIfam" id="TIGR00071">
    <property type="entry name" value="hisT_truA"/>
    <property type="match status" value="1"/>
</dbReference>
<evidence type="ECO:0000256" key="1">
    <source>
        <dbReference type="ARBA" id="ARBA00009375"/>
    </source>
</evidence>
<sequence>MQYDGSSWRGWQTQPGGGTVQDTLEAALQRFALTPVATTCAGRTDAGVHALEQVVHFDTALDREMFSWVRGVNAFLPPSIAVRWATGVPGGGDGFHARFSATSRTYHYVLYNHPVRSPLLSGKAGWVFRPLDIERMRAAAAHLIGTHDFSAFRAAECQAKSPVKQMHSIELARQGDIIVITLTASAFLHHMVRNIVGSLIVVGNGNQPPEWIAAILAGRDRSQAAPTFMPDGLYLGRIGYAGTWGLPQEQPAMFPWLQRDHADVTDMATSREST</sequence>
<gene>
    <name evidence="4 7" type="primary">truA</name>
    <name evidence="7" type="ORF">NCCP691_24240</name>
</gene>
<protein>
    <recommendedName>
        <fullName evidence="4">tRNA pseudouridine synthase A</fullName>
        <ecNumber evidence="4">5.4.99.12</ecNumber>
    </recommendedName>
    <alternativeName>
        <fullName evidence="4">tRNA pseudouridine(38-40) synthase</fullName>
    </alternativeName>
    <alternativeName>
        <fullName evidence="4">tRNA pseudouridylate synthase I</fullName>
    </alternativeName>
    <alternativeName>
        <fullName evidence="4">tRNA-uridine isomerase I</fullName>
    </alternativeName>
</protein>
<keyword evidence="8" id="KW-1185">Reference proteome</keyword>
<feature type="active site" description="Nucleophile" evidence="4">
    <location>
        <position position="45"/>
    </location>
</feature>
<dbReference type="HAMAP" id="MF_00171">
    <property type="entry name" value="TruA"/>
    <property type="match status" value="1"/>
</dbReference>
<dbReference type="EMBL" id="BPMK01000010">
    <property type="protein sequence ID" value="GIZ52410.1"/>
    <property type="molecule type" value="Genomic_DNA"/>
</dbReference>
<evidence type="ECO:0000256" key="3">
    <source>
        <dbReference type="ARBA" id="ARBA00023235"/>
    </source>
</evidence>